<comment type="caution">
    <text evidence="3">The sequence shown here is derived from an EMBL/GenBank/DDBJ whole genome shotgun (WGS) entry which is preliminary data.</text>
</comment>
<dbReference type="InterPro" id="IPR000644">
    <property type="entry name" value="CBS_dom"/>
</dbReference>
<gene>
    <name evidence="3" type="ORF">XD66_0319</name>
</gene>
<dbReference type="SUPFAM" id="SSF54631">
    <property type="entry name" value="CBS-domain pair"/>
    <property type="match status" value="1"/>
</dbReference>
<dbReference type="Gene3D" id="3.10.580.10">
    <property type="entry name" value="CBS-domain"/>
    <property type="match status" value="1"/>
</dbReference>
<protein>
    <submittedName>
        <fullName evidence="3">Nucleotidyl transferase</fullName>
    </submittedName>
</protein>
<dbReference type="PATRIC" id="fig|85874.4.peg.1452"/>
<proteinExistence type="predicted"/>
<sequence>MGWNNEKLDDIWALPQESLKQVLPRMDSAGLQVLLVGDKERHLHGIITDGDIRRALLRGESLDVPVSSVMQARPKVLPAGAPLDSARRLMLTHNIRHIPLINGENQVVDLLLWIDLFGSKVEKRPEPVVIMAGGKGTRLDPFTKILPKPMIPLGDKPIVEVLMDRFYEQGFSQFILSVGYKAEVIKLYFSDFNSRPYQVEFVQEEEPLGTAGALALLRQRLDGVFLVTNCDIIVEMNYAELLRYHREKGYDFTVVGALRDFTVPYGILRTSEGELQLIEEKPRYHFLVNVGLYVLEPVVLDILENGSPIHMTDLIMSAKEKGLQVGVYPHHGRWFDIGQWDEYRQTLRAFDGML</sequence>
<dbReference type="InterPro" id="IPR046342">
    <property type="entry name" value="CBS_dom_sf"/>
</dbReference>
<evidence type="ECO:0000256" key="1">
    <source>
        <dbReference type="PROSITE-ProRule" id="PRU00703"/>
    </source>
</evidence>
<keyword evidence="3" id="KW-0808">Transferase</keyword>
<evidence type="ECO:0000259" key="2">
    <source>
        <dbReference type="PROSITE" id="PS51371"/>
    </source>
</evidence>
<dbReference type="PANTHER" id="PTHR22572">
    <property type="entry name" value="SUGAR-1-PHOSPHATE GUANYL TRANSFERASE"/>
    <property type="match status" value="1"/>
</dbReference>
<dbReference type="InterPro" id="IPR005835">
    <property type="entry name" value="NTP_transferase_dom"/>
</dbReference>
<reference evidence="4" key="1">
    <citation type="journal article" date="2015" name="MBio">
        <title>Genome-Resolved Metagenomic Analysis Reveals Roles for Candidate Phyla and Other Microbial Community Members in Biogeochemical Transformations in Oil Reservoirs.</title>
        <authorList>
            <person name="Hu P."/>
            <person name="Tom L."/>
            <person name="Singh A."/>
            <person name="Thomas B.C."/>
            <person name="Baker B.J."/>
            <person name="Piceno Y.M."/>
            <person name="Andersen G.L."/>
            <person name="Banfield J.F."/>
        </authorList>
    </citation>
    <scope>NUCLEOTIDE SEQUENCE [LARGE SCALE GENOMIC DNA]</scope>
</reference>
<dbReference type="PROSITE" id="PS51371">
    <property type="entry name" value="CBS"/>
    <property type="match status" value="2"/>
</dbReference>
<evidence type="ECO:0000313" key="4">
    <source>
        <dbReference type="Proteomes" id="UP000053326"/>
    </source>
</evidence>
<keyword evidence="1" id="KW-0129">CBS domain</keyword>
<dbReference type="Pfam" id="PF00571">
    <property type="entry name" value="CBS"/>
    <property type="match status" value="2"/>
</dbReference>
<dbReference type="InterPro" id="IPR029044">
    <property type="entry name" value="Nucleotide-diphossugar_trans"/>
</dbReference>
<dbReference type="SUPFAM" id="SSF53448">
    <property type="entry name" value="Nucleotide-diphospho-sugar transferases"/>
    <property type="match status" value="1"/>
</dbReference>
<dbReference type="GO" id="GO:0016740">
    <property type="term" value="F:transferase activity"/>
    <property type="evidence" value="ECO:0007669"/>
    <property type="project" value="UniProtKB-KW"/>
</dbReference>
<dbReference type="Gene3D" id="3.90.550.10">
    <property type="entry name" value="Spore Coat Polysaccharide Biosynthesis Protein SpsA, Chain A"/>
    <property type="match status" value="1"/>
</dbReference>
<dbReference type="EMBL" id="LGFO01000022">
    <property type="protein sequence ID" value="KUK36973.1"/>
    <property type="molecule type" value="Genomic_DNA"/>
</dbReference>
<name>A0A101FH59_9THEO</name>
<evidence type="ECO:0000313" key="3">
    <source>
        <dbReference type="EMBL" id="KUK36973.1"/>
    </source>
</evidence>
<dbReference type="Pfam" id="PF00483">
    <property type="entry name" value="NTP_transferase"/>
    <property type="match status" value="1"/>
</dbReference>
<dbReference type="AlphaFoldDB" id="A0A101FH59"/>
<feature type="domain" description="CBS" evidence="2">
    <location>
        <begin position="70"/>
        <end position="126"/>
    </location>
</feature>
<dbReference type="Proteomes" id="UP000053326">
    <property type="component" value="Unassembled WGS sequence"/>
</dbReference>
<accession>A0A101FH59</accession>
<dbReference type="CDD" id="cd06426">
    <property type="entry name" value="NTP_transferase_like_2"/>
    <property type="match status" value="1"/>
</dbReference>
<organism evidence="3 4">
    <name type="scientific">Thermacetogenium phaeum</name>
    <dbReference type="NCBI Taxonomy" id="85874"/>
    <lineage>
        <taxon>Bacteria</taxon>
        <taxon>Bacillati</taxon>
        <taxon>Bacillota</taxon>
        <taxon>Clostridia</taxon>
        <taxon>Thermoanaerobacterales</taxon>
        <taxon>Thermoanaerobacteraceae</taxon>
        <taxon>Thermacetogenium</taxon>
    </lineage>
</organism>
<feature type="domain" description="CBS" evidence="2">
    <location>
        <begin position="5"/>
        <end position="64"/>
    </location>
</feature>
<dbReference type="InterPro" id="IPR050486">
    <property type="entry name" value="Mannose-1P_guanyltransferase"/>
</dbReference>